<dbReference type="PANTHER" id="PTHR33841:SF1">
    <property type="entry name" value="DNA METHYLTRANSFERASE A"/>
    <property type="match status" value="1"/>
</dbReference>
<sequence length="328" mass="38192">QACLVQDSNGLNNLSDFVQQQGVKCNFADSIPWVILSPIEQSIRRKIESIGTPLKDWDINIYRGVLTGYNDAFIISTEKRDEILANCQTEGERVRTAELIRPILRGRDIKRYGYDWAGQWLIYIPWHFPYQFDESITGASEKAEKAFKEQYPAVYNHMLEYKEPLSKRNKAETGIRYEWYAMQQRWGAKYWEDFSKPKIIWGEISDKSKFAFDFLGEYIPEATSFYMKGECIEYLLSALNSSVSEWLFSKVGTTTGVGTIRWKKYTIEQLIVAKLSTEQLNTHLAAFNDLKVGKMSITDFECFSNKLMYDVYKLTSDEIQYIENQQIV</sequence>
<evidence type="ECO:0000313" key="7">
    <source>
        <dbReference type="Proteomes" id="UP000002965"/>
    </source>
</evidence>
<dbReference type="InterPro" id="IPR050953">
    <property type="entry name" value="N4_N6_ade-DNA_methylase"/>
</dbReference>
<gene>
    <name evidence="6" type="ORF">HMPREF1061_00982</name>
</gene>
<evidence type="ECO:0000256" key="1">
    <source>
        <dbReference type="ARBA" id="ARBA00011900"/>
    </source>
</evidence>
<protein>
    <recommendedName>
        <fullName evidence="1">site-specific DNA-methyltransferase (adenine-specific)</fullName>
        <ecNumber evidence="1">2.1.1.72</ecNumber>
    </recommendedName>
</protein>
<dbReference type="EC" id="2.1.1.72" evidence="1"/>
<dbReference type="PATRIC" id="fig|997873.3.peg.1048"/>
<evidence type="ECO:0000313" key="6">
    <source>
        <dbReference type="EMBL" id="EIY22898.1"/>
    </source>
</evidence>
<dbReference type="PANTHER" id="PTHR33841">
    <property type="entry name" value="DNA METHYLTRANSFERASE YEEA-RELATED"/>
    <property type="match status" value="1"/>
</dbReference>
<evidence type="ECO:0000256" key="3">
    <source>
        <dbReference type="ARBA" id="ARBA00022679"/>
    </source>
</evidence>
<dbReference type="InterPro" id="IPR025931">
    <property type="entry name" value="TaqI_C"/>
</dbReference>
<dbReference type="HOGENOM" id="CLU_025115_0_0_10"/>
<comment type="catalytic activity">
    <reaction evidence="4">
        <text>a 2'-deoxyadenosine in DNA + S-adenosyl-L-methionine = an N(6)-methyl-2'-deoxyadenosine in DNA + S-adenosyl-L-homocysteine + H(+)</text>
        <dbReference type="Rhea" id="RHEA:15197"/>
        <dbReference type="Rhea" id="RHEA-COMP:12418"/>
        <dbReference type="Rhea" id="RHEA-COMP:12419"/>
        <dbReference type="ChEBI" id="CHEBI:15378"/>
        <dbReference type="ChEBI" id="CHEBI:57856"/>
        <dbReference type="ChEBI" id="CHEBI:59789"/>
        <dbReference type="ChEBI" id="CHEBI:90615"/>
        <dbReference type="ChEBI" id="CHEBI:90616"/>
        <dbReference type="EC" id="2.1.1.72"/>
    </reaction>
</comment>
<dbReference type="GO" id="GO:0032259">
    <property type="term" value="P:methylation"/>
    <property type="evidence" value="ECO:0007669"/>
    <property type="project" value="UniProtKB-KW"/>
</dbReference>
<feature type="domain" description="TaqI-like C-terminal specificity" evidence="5">
    <location>
        <begin position="102"/>
        <end position="270"/>
    </location>
</feature>
<dbReference type="AlphaFoldDB" id="I9Q213"/>
<reference evidence="6 7" key="1">
    <citation type="submission" date="2012-02" db="EMBL/GenBank/DDBJ databases">
        <title>The Genome Sequence of Bacteroides caccae CL03T12C61.</title>
        <authorList>
            <consortium name="The Broad Institute Genome Sequencing Platform"/>
            <person name="Earl A."/>
            <person name="Ward D."/>
            <person name="Feldgarden M."/>
            <person name="Gevers D."/>
            <person name="Zitomersky N.L."/>
            <person name="Coyne M.J."/>
            <person name="Comstock L.E."/>
            <person name="Young S.K."/>
            <person name="Zeng Q."/>
            <person name="Gargeya S."/>
            <person name="Fitzgerald M."/>
            <person name="Haas B."/>
            <person name="Abouelleil A."/>
            <person name="Alvarado L."/>
            <person name="Arachchi H.M."/>
            <person name="Berlin A."/>
            <person name="Chapman S.B."/>
            <person name="Gearin G."/>
            <person name="Goldberg J."/>
            <person name="Griggs A."/>
            <person name="Gujja S."/>
            <person name="Hansen M."/>
            <person name="Heiman D."/>
            <person name="Howarth C."/>
            <person name="Larimer J."/>
            <person name="Lui A."/>
            <person name="MacDonald P.J.P."/>
            <person name="McCowen C."/>
            <person name="Montmayeur A."/>
            <person name="Murphy C."/>
            <person name="Neiman D."/>
            <person name="Pearson M."/>
            <person name="Priest M."/>
            <person name="Roberts A."/>
            <person name="Saif S."/>
            <person name="Shea T."/>
            <person name="Sisk P."/>
            <person name="Stolte C."/>
            <person name="Sykes S."/>
            <person name="Wortman J."/>
            <person name="Nusbaum C."/>
            <person name="Birren B."/>
        </authorList>
    </citation>
    <scope>NUCLEOTIDE SEQUENCE [LARGE SCALE GENOMIC DNA]</scope>
    <source>
        <strain evidence="6 7">CL03T12C61</strain>
    </source>
</reference>
<dbReference type="OrthoDB" id="32195at2"/>
<evidence type="ECO:0000256" key="4">
    <source>
        <dbReference type="ARBA" id="ARBA00047942"/>
    </source>
</evidence>
<dbReference type="Pfam" id="PF12950">
    <property type="entry name" value="TaqI_C"/>
    <property type="match status" value="1"/>
</dbReference>
<accession>I9Q213</accession>
<dbReference type="GO" id="GO:0009007">
    <property type="term" value="F:site-specific DNA-methyltransferase (adenine-specific) activity"/>
    <property type="evidence" value="ECO:0007669"/>
    <property type="project" value="UniProtKB-EC"/>
</dbReference>
<evidence type="ECO:0000256" key="2">
    <source>
        <dbReference type="ARBA" id="ARBA00022603"/>
    </source>
</evidence>
<keyword evidence="3" id="KW-0808">Transferase</keyword>
<name>I9Q213_9BACE</name>
<dbReference type="Proteomes" id="UP000002965">
    <property type="component" value="Unassembled WGS sequence"/>
</dbReference>
<dbReference type="EMBL" id="AGXF01000005">
    <property type="protein sequence ID" value="EIY22898.1"/>
    <property type="molecule type" value="Genomic_DNA"/>
</dbReference>
<keyword evidence="2" id="KW-0489">Methyltransferase</keyword>
<keyword evidence="7" id="KW-1185">Reference proteome</keyword>
<evidence type="ECO:0000259" key="5">
    <source>
        <dbReference type="Pfam" id="PF12950"/>
    </source>
</evidence>
<feature type="non-terminal residue" evidence="6">
    <location>
        <position position="1"/>
    </location>
</feature>
<dbReference type="RefSeq" id="WP_005680427.1">
    <property type="nucleotide sequence ID" value="NZ_JH724079.1"/>
</dbReference>
<comment type="caution">
    <text evidence="6">The sequence shown here is derived from an EMBL/GenBank/DDBJ whole genome shotgun (WGS) entry which is preliminary data.</text>
</comment>
<organism evidence="6 7">
    <name type="scientific">Bacteroides caccae CL03T12C61</name>
    <dbReference type="NCBI Taxonomy" id="997873"/>
    <lineage>
        <taxon>Bacteria</taxon>
        <taxon>Pseudomonadati</taxon>
        <taxon>Bacteroidota</taxon>
        <taxon>Bacteroidia</taxon>
        <taxon>Bacteroidales</taxon>
        <taxon>Bacteroidaceae</taxon>
        <taxon>Bacteroides</taxon>
    </lineage>
</organism>
<proteinExistence type="predicted"/>